<feature type="domain" description="Pyruvate phosphate dikinase AMP/ATP-binding" evidence="17">
    <location>
        <begin position="67"/>
        <end position="304"/>
    </location>
</feature>
<feature type="binding site" evidence="14">
    <location>
        <position position="786"/>
    </location>
    <ligand>
        <name>substrate</name>
    </ligand>
</feature>
<dbReference type="GO" id="GO:0050242">
    <property type="term" value="F:pyruvate, phosphate dikinase activity"/>
    <property type="evidence" value="ECO:0007669"/>
    <property type="project" value="UniProtKB-UniRule"/>
</dbReference>
<feature type="binding site" evidence="14">
    <location>
        <position position="763"/>
    </location>
    <ligand>
        <name>substrate</name>
    </ligand>
</feature>
<keyword evidence="11 15" id="KW-0460">Magnesium</keyword>
<dbReference type="PROSITE" id="PS00370">
    <property type="entry name" value="PEP_ENZYMES_PHOS_SITE"/>
    <property type="match status" value="1"/>
</dbReference>
<dbReference type="Pfam" id="PF00391">
    <property type="entry name" value="PEP-utilizers"/>
    <property type="match status" value="1"/>
</dbReference>
<dbReference type="InterPro" id="IPR023151">
    <property type="entry name" value="PEP_util_CS"/>
</dbReference>
<dbReference type="SUPFAM" id="SSF51621">
    <property type="entry name" value="Phosphoenolpyruvate/pyruvate domain"/>
    <property type="match status" value="1"/>
</dbReference>
<proteinExistence type="inferred from homology"/>
<comment type="function">
    <text evidence="2">Catalyzes the reversible phosphorylation of pyruvate and phosphate.</text>
</comment>
<gene>
    <name evidence="19" type="ORF">CLV27_1585</name>
</gene>
<evidence type="ECO:0000259" key="18">
    <source>
        <dbReference type="Pfam" id="PF02896"/>
    </source>
</evidence>
<feature type="binding site" evidence="15">
    <location>
        <position position="763"/>
    </location>
    <ligand>
        <name>Mg(2+)</name>
        <dbReference type="ChEBI" id="CHEBI:18420"/>
    </ligand>
</feature>
<dbReference type="InterPro" id="IPR040442">
    <property type="entry name" value="Pyrv_kinase-like_dom_sf"/>
</dbReference>
<dbReference type="InterPro" id="IPR002192">
    <property type="entry name" value="PPDK_AMP/ATP-bd"/>
</dbReference>
<dbReference type="PIRSF" id="PIRSF000853">
    <property type="entry name" value="PPDK"/>
    <property type="match status" value="1"/>
</dbReference>
<keyword evidence="19" id="KW-0670">Pyruvate</keyword>
<dbReference type="InterPro" id="IPR015813">
    <property type="entry name" value="Pyrv/PenolPyrv_kinase-like_dom"/>
</dbReference>
<keyword evidence="20" id="KW-1185">Reference proteome</keyword>
<evidence type="ECO:0000259" key="16">
    <source>
        <dbReference type="Pfam" id="PF00391"/>
    </source>
</evidence>
<dbReference type="Gene3D" id="3.50.30.10">
    <property type="entry name" value="Phosphohistidine domain"/>
    <property type="match status" value="1"/>
</dbReference>
<feature type="active site" description="Proton donor" evidence="13">
    <location>
        <position position="849"/>
    </location>
</feature>
<comment type="similarity">
    <text evidence="3 12">Belongs to the PEP-utilizing enzyme family.</text>
</comment>
<dbReference type="InterPro" id="IPR008279">
    <property type="entry name" value="PEP-util_enz_mobile_dom"/>
</dbReference>
<reference evidence="19 20" key="1">
    <citation type="submission" date="2019-03" db="EMBL/GenBank/DDBJ databases">
        <title>Genomic Encyclopedia of Archaeal and Bacterial Type Strains, Phase II (KMG-II): from individual species to whole genera.</title>
        <authorList>
            <person name="Goeker M."/>
        </authorList>
    </citation>
    <scope>NUCLEOTIDE SEQUENCE [LARGE SCALE GENOMIC DNA]</scope>
    <source>
        <strain evidence="19 20">DSM 24425</strain>
    </source>
</reference>
<evidence type="ECO:0000256" key="1">
    <source>
        <dbReference type="ARBA" id="ARBA00001946"/>
    </source>
</evidence>
<organism evidence="19 20">
    <name type="scientific">Phorcysia thermohydrogeniphila</name>
    <dbReference type="NCBI Taxonomy" id="936138"/>
    <lineage>
        <taxon>Bacteria</taxon>
        <taxon>Pseudomonadati</taxon>
        <taxon>Aquificota</taxon>
        <taxon>Aquificia</taxon>
        <taxon>Desulfurobacteriales</taxon>
        <taxon>Desulfurobacteriaceae</taxon>
        <taxon>Phorcysia</taxon>
    </lineage>
</organism>
<evidence type="ECO:0000256" key="9">
    <source>
        <dbReference type="ARBA" id="ARBA00022777"/>
    </source>
</evidence>
<dbReference type="EMBL" id="SMFV01000006">
    <property type="protein sequence ID" value="TCK02873.1"/>
    <property type="molecule type" value="Genomic_DNA"/>
</dbReference>
<feature type="domain" description="PEP-utilising enzyme C-terminal" evidence="18">
    <location>
        <begin position="538"/>
        <end position="888"/>
    </location>
</feature>
<comment type="cofactor">
    <cofactor evidence="1 12 15">
        <name>Mg(2+)</name>
        <dbReference type="ChEBI" id="CHEBI:18420"/>
    </cofactor>
</comment>
<dbReference type="Gene3D" id="1.20.80.30">
    <property type="match status" value="1"/>
</dbReference>
<dbReference type="InterPro" id="IPR000121">
    <property type="entry name" value="PEP_util_C"/>
</dbReference>
<feature type="domain" description="Pyruvate phosphate dikinase AMP/ATP-binding" evidence="17">
    <location>
        <begin position="24"/>
        <end position="58"/>
    </location>
</feature>
<keyword evidence="9 19" id="KW-0418">Kinase</keyword>
<evidence type="ECO:0000256" key="5">
    <source>
        <dbReference type="ARBA" id="ARBA00020138"/>
    </source>
</evidence>
<dbReference type="InterPro" id="IPR013815">
    <property type="entry name" value="ATP_grasp_subdomain_1"/>
</dbReference>
<dbReference type="InterPro" id="IPR018274">
    <property type="entry name" value="PEP_util_AS"/>
</dbReference>
<dbReference type="Pfam" id="PF01326">
    <property type="entry name" value="PPDK_N"/>
    <property type="match status" value="3"/>
</dbReference>
<dbReference type="GO" id="GO:0005524">
    <property type="term" value="F:ATP binding"/>
    <property type="evidence" value="ECO:0007669"/>
    <property type="project" value="UniProtKB-UniRule"/>
</dbReference>
<sequence>MSGKKMVYYFGGGKAEGRADMKLLLGGKGANLAEMTNLGLPVPPGITITTEVCREYYALGKQFPEGMWEQVLEGLKKIEDEMGKKFGDKENPLLVSVRSGAPVSMPGMMDTILNLGLNDETVEGLAKSTGNERFAWDSYRRFIQMFGNVVMGIPHDKFEHILEEKKREVGAKQDVDLTAEDLKDIVEKYKELVKKETGKDFPQDPYEQLRMAIRAVFDSWNNPRAIKYREIHNIPEDYGTAVNIVAMVFGNMGDTSGTGVAFTRNPSTGENEFYGEYLKNAQGEDVVAGIRTPQPLTKSQKTSEGQTSLEEEFPEVYKQLLEVREILEKHYRDMQDIEFTIENGRLWMLQTRAGKRTARAAVKIAVDMVKEGLITKEEAIMRVDPLLINQLLHPMIDEEDRKRAIAEGRLIAKGLPAAPGAVSGKVVFNADDAVELAEKGEKVILVRHETSPEDIHGMHAAEGILTARGGMTSHAAVVARGMGKTCIAGAESIQIDYDKKEFRVGDVVVKEGEVITIDGSTGEIFHGEVKTIPAHISGEFEELMKWADEIRDMQVRVNADTPEDARQGREFGAEGIGLCRTEHMFFKEERIPVVREMILAKTPEERKRALEKLLPMQRADFIAIFEAMNGLPVNIRLLDPPLHEFLPRTEEEFERTAKEMGLPVEEVKKRAEELQEVNPMLGLRGSRLGIVYPEIYEMQVRAILEAACHCKKNGIEVFPEIMLPLIADDKELAELKKLIDKVAAEVFLETGVEVPYQVGTMVEIPRAALIADKLARYAEYFSFGTNDLTQMAFGLSRDDAGKFIGEYIERGILEGDPFVHIDESGVGELIRIAIEKGNKVREGIKTGICGEHGGDPRSIDFFQKVGVKYISPSPFRVPIARLAAAQAKIKQKRGEL</sequence>
<evidence type="ECO:0000313" key="19">
    <source>
        <dbReference type="EMBL" id="TCK02873.1"/>
    </source>
</evidence>
<dbReference type="Proteomes" id="UP000295777">
    <property type="component" value="Unassembled WGS sequence"/>
</dbReference>
<dbReference type="RefSeq" id="WP_132527535.1">
    <property type="nucleotide sequence ID" value="NZ_SMFV01000006.1"/>
</dbReference>
<keyword evidence="8" id="KW-0547">Nucleotide-binding</keyword>
<dbReference type="PANTHER" id="PTHR22931">
    <property type="entry name" value="PHOSPHOENOLPYRUVATE DIKINASE-RELATED"/>
    <property type="match status" value="1"/>
</dbReference>
<feature type="binding site" evidence="14">
    <location>
        <position position="580"/>
    </location>
    <ligand>
        <name>substrate</name>
    </ligand>
</feature>
<evidence type="ECO:0000259" key="17">
    <source>
        <dbReference type="Pfam" id="PF01326"/>
    </source>
</evidence>
<dbReference type="Pfam" id="PF02896">
    <property type="entry name" value="PEP-utilizers_C"/>
    <property type="match status" value="1"/>
</dbReference>
<comment type="caution">
    <text evidence="19">The sequence shown here is derived from an EMBL/GenBank/DDBJ whole genome shotgun (WGS) entry which is preliminary data.</text>
</comment>
<feature type="binding site" evidence="14">
    <location>
        <position position="784"/>
    </location>
    <ligand>
        <name>substrate</name>
    </ligand>
</feature>
<dbReference type="GO" id="GO:0016301">
    <property type="term" value="F:kinase activity"/>
    <property type="evidence" value="ECO:0007669"/>
    <property type="project" value="UniProtKB-UniRule"/>
</dbReference>
<evidence type="ECO:0000256" key="6">
    <source>
        <dbReference type="ARBA" id="ARBA00022679"/>
    </source>
</evidence>
<dbReference type="AlphaFoldDB" id="A0A4R1G8H1"/>
<accession>A0A4R1G8H1</accession>
<keyword evidence="7 15" id="KW-0479">Metal-binding</keyword>
<dbReference type="InterPro" id="IPR036637">
    <property type="entry name" value="Phosphohistidine_dom_sf"/>
</dbReference>
<evidence type="ECO:0000256" key="12">
    <source>
        <dbReference type="PIRNR" id="PIRNR000853"/>
    </source>
</evidence>
<comment type="catalytic activity">
    <reaction evidence="12">
        <text>pyruvate + phosphate + ATP = phosphoenolpyruvate + AMP + diphosphate + H(+)</text>
        <dbReference type="Rhea" id="RHEA:10756"/>
        <dbReference type="ChEBI" id="CHEBI:15361"/>
        <dbReference type="ChEBI" id="CHEBI:15378"/>
        <dbReference type="ChEBI" id="CHEBI:30616"/>
        <dbReference type="ChEBI" id="CHEBI:33019"/>
        <dbReference type="ChEBI" id="CHEBI:43474"/>
        <dbReference type="ChEBI" id="CHEBI:58702"/>
        <dbReference type="ChEBI" id="CHEBI:456215"/>
        <dbReference type="EC" id="2.7.9.1"/>
    </reaction>
</comment>
<dbReference type="SUPFAM" id="SSF56059">
    <property type="entry name" value="Glutathione synthetase ATP-binding domain-like"/>
    <property type="match status" value="1"/>
</dbReference>
<evidence type="ECO:0000256" key="4">
    <source>
        <dbReference type="ARBA" id="ARBA00011994"/>
    </source>
</evidence>
<dbReference type="Gene3D" id="3.30.470.20">
    <property type="entry name" value="ATP-grasp fold, B domain"/>
    <property type="match status" value="1"/>
</dbReference>
<dbReference type="GO" id="GO:0046872">
    <property type="term" value="F:metal ion binding"/>
    <property type="evidence" value="ECO:0007669"/>
    <property type="project" value="UniProtKB-UniRule"/>
</dbReference>
<evidence type="ECO:0000256" key="15">
    <source>
        <dbReference type="PIRSR" id="PIRSR000853-3"/>
    </source>
</evidence>
<evidence type="ECO:0000256" key="13">
    <source>
        <dbReference type="PIRSR" id="PIRSR000853-1"/>
    </source>
</evidence>
<protein>
    <recommendedName>
        <fullName evidence="5 12">Pyruvate, phosphate dikinase</fullName>
        <ecNumber evidence="4 12">2.7.9.1</ecNumber>
    </recommendedName>
</protein>
<dbReference type="OrthoDB" id="9765468at2"/>
<evidence type="ECO:0000256" key="8">
    <source>
        <dbReference type="ARBA" id="ARBA00022741"/>
    </source>
</evidence>
<dbReference type="PANTHER" id="PTHR22931:SF9">
    <property type="entry name" value="PYRUVATE, PHOSPHATE DIKINASE 1, CHLOROPLASTIC"/>
    <property type="match status" value="1"/>
</dbReference>
<evidence type="ECO:0000256" key="3">
    <source>
        <dbReference type="ARBA" id="ARBA00007837"/>
    </source>
</evidence>
<feature type="binding site" evidence="14">
    <location>
        <position position="785"/>
    </location>
    <ligand>
        <name>substrate</name>
    </ligand>
</feature>
<dbReference type="NCBIfam" id="TIGR01828">
    <property type="entry name" value="pyru_phos_dikin"/>
    <property type="match status" value="1"/>
</dbReference>
<feature type="domain" description="PEP-utilising enzyme mobile" evidence="16">
    <location>
        <begin position="441"/>
        <end position="522"/>
    </location>
</feature>
<dbReference type="Gene3D" id="3.20.20.60">
    <property type="entry name" value="Phosphoenolpyruvate-binding domains"/>
    <property type="match status" value="1"/>
</dbReference>
<feature type="active site" description="Tele-phosphohistidine intermediate" evidence="13">
    <location>
        <position position="474"/>
    </location>
</feature>
<feature type="domain" description="Pyruvate phosphate dikinase AMP/ATP-binding" evidence="17">
    <location>
        <begin position="317"/>
        <end position="371"/>
    </location>
</feature>
<evidence type="ECO:0000256" key="10">
    <source>
        <dbReference type="ARBA" id="ARBA00022840"/>
    </source>
</evidence>
<feature type="binding site" evidence="15">
    <location>
        <position position="787"/>
    </location>
    <ligand>
        <name>Mg(2+)</name>
        <dbReference type="ChEBI" id="CHEBI:18420"/>
    </ligand>
</feature>
<feature type="binding site" evidence="14">
    <location>
        <position position="636"/>
    </location>
    <ligand>
        <name>substrate</name>
    </ligand>
</feature>
<evidence type="ECO:0000313" key="20">
    <source>
        <dbReference type="Proteomes" id="UP000295777"/>
    </source>
</evidence>
<evidence type="ECO:0000256" key="7">
    <source>
        <dbReference type="ARBA" id="ARBA00022723"/>
    </source>
</evidence>
<dbReference type="PROSITE" id="PS00742">
    <property type="entry name" value="PEP_ENZYMES_2"/>
    <property type="match status" value="1"/>
</dbReference>
<dbReference type="NCBIfam" id="NF004531">
    <property type="entry name" value="PRK05878.1"/>
    <property type="match status" value="1"/>
</dbReference>
<evidence type="ECO:0000256" key="2">
    <source>
        <dbReference type="ARBA" id="ARBA00003144"/>
    </source>
</evidence>
<evidence type="ECO:0000256" key="11">
    <source>
        <dbReference type="ARBA" id="ARBA00022842"/>
    </source>
</evidence>
<name>A0A4R1G8H1_9BACT</name>
<feature type="binding site" evidence="14">
    <location>
        <position position="787"/>
    </location>
    <ligand>
        <name>substrate</name>
    </ligand>
</feature>
<dbReference type="SUPFAM" id="SSF52009">
    <property type="entry name" value="Phosphohistidine domain"/>
    <property type="match status" value="1"/>
</dbReference>
<keyword evidence="6" id="KW-0808">Transferase</keyword>
<dbReference type="EC" id="2.7.9.1" evidence="4 12"/>
<keyword evidence="10" id="KW-0067">ATP-binding</keyword>
<evidence type="ECO:0000256" key="14">
    <source>
        <dbReference type="PIRSR" id="PIRSR000853-2"/>
    </source>
</evidence>
<dbReference type="InterPro" id="IPR010121">
    <property type="entry name" value="Pyruvate_phosphate_dikinase"/>
</dbReference>
<dbReference type="Gene3D" id="3.30.1490.20">
    <property type="entry name" value="ATP-grasp fold, A domain"/>
    <property type="match status" value="1"/>
</dbReference>
<dbReference type="Gene3D" id="1.10.189.10">
    <property type="entry name" value="Pyruvate Phosphate Dikinase, domain 2"/>
    <property type="match status" value="1"/>
</dbReference>